<accession>A0A0W7WMF7</accession>
<comment type="cofactor">
    <cofactor evidence="4">
        <name>Zn(2+)</name>
        <dbReference type="ChEBI" id="CHEBI:29105"/>
    </cofactor>
</comment>
<keyword evidence="1 4" id="KW-0479">Metal-binding</keyword>
<dbReference type="SUPFAM" id="SSF51735">
    <property type="entry name" value="NAD(P)-binding Rossmann-fold domains"/>
    <property type="match status" value="1"/>
</dbReference>
<dbReference type="OrthoDB" id="5295340at2"/>
<keyword evidence="2 4" id="KW-0862">Zinc</keyword>
<dbReference type="SUPFAM" id="SSF50129">
    <property type="entry name" value="GroES-like"/>
    <property type="match status" value="1"/>
</dbReference>
<evidence type="ECO:0000256" key="1">
    <source>
        <dbReference type="ARBA" id="ARBA00022723"/>
    </source>
</evidence>
<comment type="caution">
    <text evidence="6">The sequence shown here is derived from an EMBL/GenBank/DDBJ whole genome shotgun (WGS) entry which is preliminary data.</text>
</comment>
<comment type="similarity">
    <text evidence="4">Belongs to the zinc-containing alcohol dehydrogenase family.</text>
</comment>
<gene>
    <name evidence="6" type="ORF">AVJ23_03770</name>
</gene>
<dbReference type="InterPro" id="IPR002328">
    <property type="entry name" value="ADH_Zn_CS"/>
</dbReference>
<dbReference type="AlphaFoldDB" id="A0A0W7WMF7"/>
<dbReference type="InterPro" id="IPR013149">
    <property type="entry name" value="ADH-like_C"/>
</dbReference>
<evidence type="ECO:0000259" key="5">
    <source>
        <dbReference type="SMART" id="SM00829"/>
    </source>
</evidence>
<dbReference type="PANTHER" id="PTHR43401">
    <property type="entry name" value="L-THREONINE 3-DEHYDROGENASE"/>
    <property type="match status" value="1"/>
</dbReference>
<dbReference type="PANTHER" id="PTHR43401:SF5">
    <property type="entry name" value="ALCOHOL DEHYDROGENASE-RELATED"/>
    <property type="match status" value="1"/>
</dbReference>
<dbReference type="Pfam" id="PF00107">
    <property type="entry name" value="ADH_zinc_N"/>
    <property type="match status" value="1"/>
</dbReference>
<dbReference type="STRING" id="1685382.AVJ23_03770"/>
<dbReference type="Gene3D" id="3.90.180.10">
    <property type="entry name" value="Medium-chain alcohol dehydrogenases, catalytic domain"/>
    <property type="match status" value="1"/>
</dbReference>
<organism evidence="6 7">
    <name type="scientific">Pseudoponticoccus marisrubri</name>
    <dbReference type="NCBI Taxonomy" id="1685382"/>
    <lineage>
        <taxon>Bacteria</taxon>
        <taxon>Pseudomonadati</taxon>
        <taxon>Pseudomonadota</taxon>
        <taxon>Alphaproteobacteria</taxon>
        <taxon>Rhodobacterales</taxon>
        <taxon>Roseobacteraceae</taxon>
        <taxon>Pseudoponticoccus</taxon>
    </lineage>
</organism>
<dbReference type="Proteomes" id="UP000054396">
    <property type="component" value="Unassembled WGS sequence"/>
</dbReference>
<dbReference type="InterPro" id="IPR020843">
    <property type="entry name" value="ER"/>
</dbReference>
<dbReference type="SMART" id="SM00829">
    <property type="entry name" value="PKS_ER"/>
    <property type="match status" value="1"/>
</dbReference>
<dbReference type="RefSeq" id="WP_058860832.1">
    <property type="nucleotide sequence ID" value="NZ_LPXO01000002.1"/>
</dbReference>
<sequence length="347" mass="35598">MKAAVLQEWRGALAIETVADPTCPPDGVVLRVLACGICRSDWHVWTGADPDVALPHVPGHEFCGEVVAVGARVTRWAVGDRVIAPFILACGSCPDCAAGHQTICANQQLPGFTIPGAFAEYVAVPHGDENLAALPEAISPELAAAFGCRVTTAWQALTGRAGLRAGEWLAVFGCGGVGLSAMLLGRALGARVVVVDVVADKLAHAAALGADATVDARTGDAAGQVRAITGGGAHVALEALGLPATTEAALRACRKLGRMVQIGMPAGDHARMELPWDVVYSGQLAVYGTRGMPAHRYPGLFNLVAGGHIDLSPLIARHVALSQATAELALFDGPAPPGVAVITDFTA</sequence>
<dbReference type="Pfam" id="PF08240">
    <property type="entry name" value="ADH_N"/>
    <property type="match status" value="1"/>
</dbReference>
<name>A0A0W7WMF7_9RHOB</name>
<dbReference type="PROSITE" id="PS00059">
    <property type="entry name" value="ADH_ZINC"/>
    <property type="match status" value="1"/>
</dbReference>
<dbReference type="InterPro" id="IPR050129">
    <property type="entry name" value="Zn_alcohol_dh"/>
</dbReference>
<evidence type="ECO:0000256" key="2">
    <source>
        <dbReference type="ARBA" id="ARBA00022833"/>
    </source>
</evidence>
<dbReference type="GO" id="GO:0008270">
    <property type="term" value="F:zinc ion binding"/>
    <property type="evidence" value="ECO:0007669"/>
    <property type="project" value="InterPro"/>
</dbReference>
<dbReference type="InterPro" id="IPR011032">
    <property type="entry name" value="GroES-like_sf"/>
</dbReference>
<reference evidence="6 7" key="1">
    <citation type="submission" date="2015-12" db="EMBL/GenBank/DDBJ databases">
        <authorList>
            <person name="Shamseldin A."/>
            <person name="Moawad H."/>
            <person name="Abd El-Rahim W.M."/>
            <person name="Sadowsky M.J."/>
        </authorList>
    </citation>
    <scope>NUCLEOTIDE SEQUENCE [LARGE SCALE GENOMIC DNA]</scope>
    <source>
        <strain evidence="6 7">SJ5A-1</strain>
    </source>
</reference>
<protein>
    <submittedName>
        <fullName evidence="6">Alcohol dehydrogenase</fullName>
    </submittedName>
</protein>
<evidence type="ECO:0000256" key="4">
    <source>
        <dbReference type="RuleBase" id="RU361277"/>
    </source>
</evidence>
<evidence type="ECO:0000313" key="6">
    <source>
        <dbReference type="EMBL" id="KUF11713.1"/>
    </source>
</evidence>
<evidence type="ECO:0000256" key="3">
    <source>
        <dbReference type="ARBA" id="ARBA00023002"/>
    </source>
</evidence>
<dbReference type="InterPro" id="IPR013154">
    <property type="entry name" value="ADH-like_N"/>
</dbReference>
<proteinExistence type="inferred from homology"/>
<keyword evidence="3" id="KW-0560">Oxidoreductase</keyword>
<dbReference type="EMBL" id="LPXO01000002">
    <property type="protein sequence ID" value="KUF11713.1"/>
    <property type="molecule type" value="Genomic_DNA"/>
</dbReference>
<keyword evidence="7" id="KW-1185">Reference proteome</keyword>
<dbReference type="GO" id="GO:0016616">
    <property type="term" value="F:oxidoreductase activity, acting on the CH-OH group of donors, NAD or NADP as acceptor"/>
    <property type="evidence" value="ECO:0007669"/>
    <property type="project" value="UniProtKB-ARBA"/>
</dbReference>
<evidence type="ECO:0000313" key="7">
    <source>
        <dbReference type="Proteomes" id="UP000054396"/>
    </source>
</evidence>
<feature type="domain" description="Enoyl reductase (ER)" evidence="5">
    <location>
        <begin position="11"/>
        <end position="342"/>
    </location>
</feature>
<dbReference type="InterPro" id="IPR036291">
    <property type="entry name" value="NAD(P)-bd_dom_sf"/>
</dbReference>